<dbReference type="InterPro" id="IPR023753">
    <property type="entry name" value="FAD/NAD-binding_dom"/>
</dbReference>
<dbReference type="GO" id="GO:0008115">
    <property type="term" value="F:sarcosine oxidase activity"/>
    <property type="evidence" value="ECO:0007669"/>
    <property type="project" value="InterPro"/>
</dbReference>
<dbReference type="InterPro" id="IPR029043">
    <property type="entry name" value="GcvT/YgfZ_C"/>
</dbReference>
<dbReference type="PIRSF" id="PIRSF037980">
    <property type="entry name" value="SoxA"/>
    <property type="match status" value="1"/>
</dbReference>
<dbReference type="SUPFAM" id="SSF101790">
    <property type="entry name" value="Aminomethyltransferase beta-barrel domain"/>
    <property type="match status" value="1"/>
</dbReference>
<dbReference type="Pfam" id="PF13510">
    <property type="entry name" value="Fer2_4"/>
    <property type="match status" value="1"/>
</dbReference>
<comment type="similarity">
    <text evidence="1">Belongs to the GcvT family.</text>
</comment>
<dbReference type="EMBL" id="AYXT01000001">
    <property type="protein sequence ID" value="ETF03709.1"/>
    <property type="molecule type" value="Genomic_DNA"/>
</dbReference>
<evidence type="ECO:0000259" key="6">
    <source>
        <dbReference type="Pfam" id="PF17806"/>
    </source>
</evidence>
<feature type="domain" description="Aminomethyltransferase C-terminal" evidence="5">
    <location>
        <begin position="904"/>
        <end position="990"/>
    </location>
</feature>
<dbReference type="InterPro" id="IPR013977">
    <property type="entry name" value="GcvT_C"/>
</dbReference>
<dbReference type="PRINTS" id="PR00411">
    <property type="entry name" value="PNDRDTASEI"/>
</dbReference>
<dbReference type="InterPro" id="IPR041854">
    <property type="entry name" value="BFD-like_2Fe2S-bd_dom_sf"/>
</dbReference>
<dbReference type="SUPFAM" id="SSF103025">
    <property type="entry name" value="Folate-binding domain"/>
    <property type="match status" value="1"/>
</dbReference>
<dbReference type="InterPro" id="IPR027266">
    <property type="entry name" value="TrmE/GcvT-like"/>
</dbReference>
<dbReference type="InterPro" id="IPR041117">
    <property type="entry name" value="SoxA_A3"/>
</dbReference>
<dbReference type="Proteomes" id="UP000018733">
    <property type="component" value="Unassembled WGS sequence"/>
</dbReference>
<dbReference type="RefSeq" id="WP_024003141.1">
    <property type="nucleotide sequence ID" value="NZ_KI650979.1"/>
</dbReference>
<dbReference type="InterPro" id="IPR042204">
    <property type="entry name" value="2Fe-2S-bd_N"/>
</dbReference>
<dbReference type="Gene3D" id="1.10.10.1100">
    <property type="entry name" value="BFD-like [2Fe-2S]-binding domain"/>
    <property type="match status" value="1"/>
</dbReference>
<dbReference type="Pfam" id="PF07992">
    <property type="entry name" value="Pyr_redox_2"/>
    <property type="match status" value="1"/>
</dbReference>
<feature type="domain" description="SoxA A3" evidence="6">
    <location>
        <begin position="516"/>
        <end position="600"/>
    </location>
</feature>
<keyword evidence="2" id="KW-0560">Oxidoreductase</keyword>
<dbReference type="Pfam" id="PF17806">
    <property type="entry name" value="SO_alpha_A3"/>
    <property type="match status" value="1"/>
</dbReference>
<dbReference type="Pfam" id="PF08669">
    <property type="entry name" value="GCV_T_C"/>
    <property type="match status" value="1"/>
</dbReference>
<reference evidence="7 8" key="1">
    <citation type="journal article" date="2014" name="Genome Announc.">
        <title>Draft Genome Sequence of Advenella kashmirensis Strain W13003, a Polycyclic Aromatic Hydrocarbon-Degrading Bacterium.</title>
        <authorList>
            <person name="Wang X."/>
            <person name="Jin D."/>
            <person name="Zhou L."/>
            <person name="Wu L."/>
            <person name="An W."/>
            <person name="Zhao L."/>
        </authorList>
    </citation>
    <scope>NUCLEOTIDE SEQUENCE [LARGE SCALE GENOMIC DNA]</scope>
    <source>
        <strain evidence="7 8">W13003</strain>
    </source>
</reference>
<evidence type="ECO:0000313" key="8">
    <source>
        <dbReference type="Proteomes" id="UP000018733"/>
    </source>
</evidence>
<dbReference type="Pfam" id="PF01571">
    <property type="entry name" value="GCV_T"/>
    <property type="match status" value="1"/>
</dbReference>
<dbReference type="eggNOG" id="COG0404">
    <property type="taxonomic scope" value="Bacteria"/>
</dbReference>
<dbReference type="InterPro" id="IPR006277">
    <property type="entry name" value="Sarcosine_oxidase_asu"/>
</dbReference>
<dbReference type="Gene3D" id="3.10.20.440">
    <property type="entry name" value="2Fe-2S iron-sulphur cluster binding domain, sarcosine oxidase, alpha subunit, N-terminal domain"/>
    <property type="match status" value="1"/>
</dbReference>
<dbReference type="Gene3D" id="3.50.50.60">
    <property type="entry name" value="FAD/NAD(P)-binding domain"/>
    <property type="match status" value="2"/>
</dbReference>
<dbReference type="InterPro" id="IPR006222">
    <property type="entry name" value="GCVT_N"/>
</dbReference>
<protein>
    <submittedName>
        <fullName evidence="7">Sarcosine oxidase subunit alpha</fullName>
    </submittedName>
</protein>
<gene>
    <name evidence="7" type="ORF">W822_00340</name>
</gene>
<dbReference type="eggNOG" id="COG0446">
    <property type="taxonomic scope" value="Bacteria"/>
</dbReference>
<comment type="caution">
    <text evidence="7">The sequence shown here is derived from an EMBL/GenBank/DDBJ whole genome shotgun (WGS) entry which is preliminary data.</text>
</comment>
<proteinExistence type="inferred from homology"/>
<feature type="domain" description="GCVT N-terminal" evidence="3">
    <location>
        <begin position="614"/>
        <end position="885"/>
    </location>
</feature>
<evidence type="ECO:0000313" key="7">
    <source>
        <dbReference type="EMBL" id="ETF03709.1"/>
    </source>
</evidence>
<dbReference type="InterPro" id="IPR028896">
    <property type="entry name" value="GcvT/YgfZ/DmdA"/>
</dbReference>
<evidence type="ECO:0000259" key="4">
    <source>
        <dbReference type="Pfam" id="PF07992"/>
    </source>
</evidence>
<dbReference type="NCBIfam" id="TIGR01372">
    <property type="entry name" value="soxA"/>
    <property type="match status" value="1"/>
</dbReference>
<dbReference type="PANTHER" id="PTHR43757">
    <property type="entry name" value="AMINOMETHYLTRANSFERASE"/>
    <property type="match status" value="1"/>
</dbReference>
<keyword evidence="8" id="KW-1185">Reference proteome</keyword>
<name>V8QXF8_9BURK</name>
<dbReference type="InterPro" id="IPR036188">
    <property type="entry name" value="FAD/NAD-bd_sf"/>
</dbReference>
<dbReference type="Gene3D" id="3.30.1360.120">
    <property type="entry name" value="Probable tRNA modification gtpase trme, domain 1"/>
    <property type="match status" value="1"/>
</dbReference>
<evidence type="ECO:0000256" key="1">
    <source>
        <dbReference type="ARBA" id="ARBA00008609"/>
    </source>
</evidence>
<organism evidence="7 8">
    <name type="scientific">Advenella kashmirensis W13003</name>
    <dbReference type="NCBI Taxonomy" id="1424334"/>
    <lineage>
        <taxon>Bacteria</taxon>
        <taxon>Pseudomonadati</taxon>
        <taxon>Pseudomonadota</taxon>
        <taxon>Betaproteobacteria</taxon>
        <taxon>Burkholderiales</taxon>
        <taxon>Alcaligenaceae</taxon>
    </lineage>
</organism>
<dbReference type="OrthoDB" id="5287468at2"/>
<feature type="domain" description="FAD/NAD(P)-binding" evidence="4">
    <location>
        <begin position="170"/>
        <end position="429"/>
    </location>
</feature>
<dbReference type="PRINTS" id="PR00368">
    <property type="entry name" value="FADPNR"/>
</dbReference>
<accession>V8QXF8</accession>
<evidence type="ECO:0000259" key="3">
    <source>
        <dbReference type="Pfam" id="PF01571"/>
    </source>
</evidence>
<dbReference type="PATRIC" id="fig|1424334.3.peg.69"/>
<dbReference type="HOGENOM" id="CLU_011963_0_0_4"/>
<dbReference type="GO" id="GO:0046653">
    <property type="term" value="P:tetrahydrofolate metabolic process"/>
    <property type="evidence" value="ECO:0007669"/>
    <property type="project" value="InterPro"/>
</dbReference>
<dbReference type="PANTHER" id="PTHR43757:SF2">
    <property type="entry name" value="AMINOMETHYLTRANSFERASE, MITOCHONDRIAL"/>
    <property type="match status" value="1"/>
</dbReference>
<sequence length="999" mass="110364">MSQTHRLPQGGQINRSAPLHFEFNGRQYQGYAGDTLASALIANGIHFVARSFKYHRPRGIMTAGVEEPNAIVQLETGAYTVPNVRATEIELYDGLRASSVNARPDLEHDRLAFMQRLARFIPAGFYYKTFMWPRRWWGKYEEYIRDTAGLGTVPEQTDPDRYDKIHAHCDVLVIGAGPAGLAAAHQAGQHGARVILVDDQSTPGGSLRHCAATINGMNGAQWVAQMTQQLNAMPEMRVLLRTSAFGYQDHNLVTACERLTDHLPLTQRRGPRERLWKIRAGHVILATGAHERPVAFGNNDLPGILLASAVSAYICRFGVLPGRRAVVFTNNDDAYQTALDLYRHGAHVTIVDSRTDSDGELPKQAIDLGIPIHRQTLVSHANGRRHITSVILHKNDSETVQAAQTELDCDLLAVSGGWNPVVHLYAQSGGKPRWCDIRACFVPDDIVQPQTSIGAANGEFDLRNALREGTHAGQNAARMSDDKLVSTPVWDTPSARTGRLEPLWLTAKGKDITRGPKQFIDFQNDVSAADIHLAVREGYHSVEHVKRYTAMGFGTDQGKLGNINGMAVLAEALHQSIEETGTTTFRPNYTPVTFGAIAGRELGDYFDPIRKTCLHEWHVAHGAVFEDVGHWKRARYYPLAGEQMDAAVARECLAVRQRVGLLDYSTLGKIDVRGPDAATFLNRIYTNAWTRLEPGRCRYGLMLDENGMILDDGVNLRLAEQHFLVSTTTSGAAKVLSWMERWLQTEWPDLKVYLTSLTDQYATATIAGPCARKTLQKVCHDIDLANDAFPFMSFRQGSIDGVKVRILRVSFSGELSYEVYMPANHGRHIWETLMEAGKEYGITPYGTEAMHVLRAEKGFIIVGQDTDGSVTPMDLGMAGMVAKSKDFLGKRSLSRSDTAGPNRKQFVGLRSLDNTSVLPEGAAILNEPARPGIAPLQGHVTSSYFSPTLQQPIALAMIRNGLSRLDQIMTIALPDGSFTQARICSPVFYDVEGTRQHVE</sequence>
<dbReference type="STRING" id="1424334.W822_00340"/>
<evidence type="ECO:0000256" key="2">
    <source>
        <dbReference type="ARBA" id="ARBA00023002"/>
    </source>
</evidence>
<evidence type="ECO:0000259" key="5">
    <source>
        <dbReference type="Pfam" id="PF08669"/>
    </source>
</evidence>
<dbReference type="SUPFAM" id="SSF51905">
    <property type="entry name" value="FAD/NAD(P)-binding domain"/>
    <property type="match status" value="1"/>
</dbReference>
<dbReference type="AlphaFoldDB" id="V8QXF8"/>